<evidence type="ECO:0000313" key="2">
    <source>
        <dbReference type="Proteomes" id="UP000307507"/>
    </source>
</evidence>
<name>A0A4S4A3W9_9FLAO</name>
<protein>
    <submittedName>
        <fullName evidence="1">DNA alkylation repair protein</fullName>
    </submittedName>
</protein>
<dbReference type="Proteomes" id="UP000307507">
    <property type="component" value="Unassembled WGS sequence"/>
</dbReference>
<gene>
    <name evidence="1" type="ORF">E6C50_00120</name>
</gene>
<dbReference type="RefSeq" id="WP_136401180.1">
    <property type="nucleotide sequence ID" value="NZ_SSNZ01000001.1"/>
</dbReference>
<dbReference type="OrthoDB" id="9797162at2"/>
<dbReference type="SUPFAM" id="SSF48371">
    <property type="entry name" value="ARM repeat"/>
    <property type="match status" value="1"/>
</dbReference>
<keyword evidence="2" id="KW-1185">Reference proteome</keyword>
<reference evidence="1 2" key="1">
    <citation type="submission" date="2019-04" db="EMBL/GenBank/DDBJ databases">
        <title>Flavobacterium sp. nov. isolated from construction timber.</title>
        <authorList>
            <person name="Lin S.-Y."/>
            <person name="Chang C.-T."/>
            <person name="Young C.-C."/>
        </authorList>
    </citation>
    <scope>NUCLEOTIDE SEQUENCE [LARGE SCALE GENOMIC DNA]</scope>
    <source>
        <strain evidence="1 2">CC-CTC003</strain>
    </source>
</reference>
<sequence length="264" mass="30376">MTVRKGARTIAQIPPEIREQLNNGSIESANLNEWLAINPKQLLEGVLTQLNRKNYLNDILTDVANLKKQTVTVVNEMIGVRLLTLSYIYNDTTLFEKLATHPSDTVRCWATYFIGKSDHSLEEKLERMRPFAADTHFGVREISWIALRADITENLEQAIRLLTPWTVSENEYIRRFACESIRPRGVWCKHIETLKEQPELATAILEPLKSDTSKYVRDSVANWLNDASKTRPDFVVNLCKNWEKESQSKETAYIIKRALRSING</sequence>
<proteinExistence type="predicted"/>
<comment type="caution">
    <text evidence="1">The sequence shown here is derived from an EMBL/GenBank/DDBJ whole genome shotgun (WGS) entry which is preliminary data.</text>
</comment>
<dbReference type="InterPro" id="IPR014825">
    <property type="entry name" value="DNA_alkylation"/>
</dbReference>
<dbReference type="Gene3D" id="1.25.40.290">
    <property type="entry name" value="ARM repeat domains"/>
    <property type="match status" value="1"/>
</dbReference>
<dbReference type="Pfam" id="PF08713">
    <property type="entry name" value="DNA_alkylation"/>
    <property type="match status" value="1"/>
</dbReference>
<accession>A0A4S4A3W9</accession>
<dbReference type="InterPro" id="IPR016024">
    <property type="entry name" value="ARM-type_fold"/>
</dbReference>
<dbReference type="EMBL" id="SSNZ01000001">
    <property type="protein sequence ID" value="THF52655.1"/>
    <property type="molecule type" value="Genomic_DNA"/>
</dbReference>
<evidence type="ECO:0000313" key="1">
    <source>
        <dbReference type="EMBL" id="THF52655.1"/>
    </source>
</evidence>
<dbReference type="AlphaFoldDB" id="A0A4S4A3W9"/>
<organism evidence="1 2">
    <name type="scientific">Flavobacterium supellecticarium</name>
    <dbReference type="NCBI Taxonomy" id="2565924"/>
    <lineage>
        <taxon>Bacteria</taxon>
        <taxon>Pseudomonadati</taxon>
        <taxon>Bacteroidota</taxon>
        <taxon>Flavobacteriia</taxon>
        <taxon>Flavobacteriales</taxon>
        <taxon>Flavobacteriaceae</taxon>
        <taxon>Flavobacterium</taxon>
    </lineage>
</organism>